<accession>A0A482YF98</accession>
<sequence>MRTNRKNVLISLGLIVAISGAALGSGAFTSVEADRGVNVQTTGDADGYLGITPGDDYAGTAYIENDSSSGDLTLNLGQNGTTQGGGTGFNQEANTTLDGLIKLTNQGENNVTVGVSEPDGSMSDSATVAIEDTEVTFQMAEGQKELAPGNTTTINVTVNTGSTSLEGSTSADVTIHAEDST</sequence>
<evidence type="ECO:0000313" key="2">
    <source>
        <dbReference type="Proteomes" id="UP000291097"/>
    </source>
</evidence>
<dbReference type="OrthoDB" id="203212at2157"/>
<protein>
    <recommendedName>
        <fullName evidence="3">DUF1102 domain-containing protein</fullName>
    </recommendedName>
</protein>
<dbReference type="RefSeq" id="WP_165396897.1">
    <property type="nucleotide sequence ID" value="NZ_SHMP01000003.1"/>
</dbReference>
<gene>
    <name evidence="1" type="ORF">BDK88_0591</name>
</gene>
<reference evidence="1 2" key="1">
    <citation type="submission" date="2019-02" db="EMBL/GenBank/DDBJ databases">
        <title>Genomic Encyclopedia of Archaeal and Bacterial Type Strains, Phase II (KMG-II): from individual species to whole genera.</title>
        <authorList>
            <person name="Goeker M."/>
        </authorList>
    </citation>
    <scope>NUCLEOTIDE SEQUENCE [LARGE SCALE GENOMIC DNA]</scope>
    <source>
        <strain evidence="1 2">DSM 18328</strain>
    </source>
</reference>
<organism evidence="1 2">
    <name type="scientific">Natrinema hispanicum</name>
    <dbReference type="NCBI Taxonomy" id="392421"/>
    <lineage>
        <taxon>Archaea</taxon>
        <taxon>Methanobacteriati</taxon>
        <taxon>Methanobacteriota</taxon>
        <taxon>Stenosarchaea group</taxon>
        <taxon>Halobacteria</taxon>
        <taxon>Halobacteriales</taxon>
        <taxon>Natrialbaceae</taxon>
        <taxon>Natrinema</taxon>
    </lineage>
</organism>
<name>A0A482YF98_9EURY</name>
<proteinExistence type="predicted"/>
<dbReference type="EMBL" id="SHMP01000003">
    <property type="protein sequence ID" value="RZV11710.1"/>
    <property type="molecule type" value="Genomic_DNA"/>
</dbReference>
<evidence type="ECO:0000313" key="1">
    <source>
        <dbReference type="EMBL" id="RZV11710.1"/>
    </source>
</evidence>
<comment type="caution">
    <text evidence="1">The sequence shown here is derived from an EMBL/GenBank/DDBJ whole genome shotgun (WGS) entry which is preliminary data.</text>
</comment>
<dbReference type="Proteomes" id="UP000291097">
    <property type="component" value="Unassembled WGS sequence"/>
</dbReference>
<evidence type="ECO:0008006" key="3">
    <source>
        <dbReference type="Google" id="ProtNLM"/>
    </source>
</evidence>
<dbReference type="AlphaFoldDB" id="A0A482YF98"/>